<dbReference type="RefSeq" id="WP_173578932.1">
    <property type="nucleotide sequence ID" value="NZ_BBBX01000006.1"/>
</dbReference>
<keyword evidence="1" id="KW-0805">Transcription regulation</keyword>
<keyword evidence="2" id="KW-0238">DNA-binding</keyword>
<organism evidence="5 6">
    <name type="scientific">Lacticaseibacillus saniviri JCM 17471 = DSM 24301</name>
    <dbReference type="NCBI Taxonomy" id="1293598"/>
    <lineage>
        <taxon>Bacteria</taxon>
        <taxon>Bacillati</taxon>
        <taxon>Bacillota</taxon>
        <taxon>Bacilli</taxon>
        <taxon>Lactobacillales</taxon>
        <taxon>Lactobacillaceae</taxon>
        <taxon>Lacticaseibacillus</taxon>
    </lineage>
</organism>
<dbReference type="Gene3D" id="1.10.10.10">
    <property type="entry name" value="Winged helix-like DNA-binding domain superfamily/Winged helix DNA-binding domain"/>
    <property type="match status" value="1"/>
</dbReference>
<dbReference type="PATRIC" id="fig|1293598.4.peg.538"/>
<evidence type="ECO:0000259" key="4">
    <source>
        <dbReference type="PROSITE" id="PS51118"/>
    </source>
</evidence>
<dbReference type="Pfam" id="PF01638">
    <property type="entry name" value="HxlR"/>
    <property type="match status" value="1"/>
</dbReference>
<comment type="caution">
    <text evidence="5">The sequence shown here is derived from an EMBL/GenBank/DDBJ whole genome shotgun (WGS) entry which is preliminary data.</text>
</comment>
<keyword evidence="6" id="KW-1185">Reference proteome</keyword>
<dbReference type="PROSITE" id="PS51118">
    <property type="entry name" value="HTH_HXLR"/>
    <property type="match status" value="1"/>
</dbReference>
<dbReference type="GO" id="GO:0003677">
    <property type="term" value="F:DNA binding"/>
    <property type="evidence" value="ECO:0007669"/>
    <property type="project" value="UniProtKB-KW"/>
</dbReference>
<dbReference type="EMBL" id="JQCE01000021">
    <property type="protein sequence ID" value="KRO17178.1"/>
    <property type="molecule type" value="Genomic_DNA"/>
</dbReference>
<dbReference type="InterPro" id="IPR036388">
    <property type="entry name" value="WH-like_DNA-bd_sf"/>
</dbReference>
<dbReference type="PANTHER" id="PTHR33204">
    <property type="entry name" value="TRANSCRIPTIONAL REGULATOR, MARR FAMILY"/>
    <property type="match status" value="1"/>
</dbReference>
<evidence type="ECO:0000256" key="2">
    <source>
        <dbReference type="ARBA" id="ARBA00023125"/>
    </source>
</evidence>
<dbReference type="SUPFAM" id="SSF46785">
    <property type="entry name" value="Winged helix' DNA-binding domain"/>
    <property type="match status" value="1"/>
</dbReference>
<evidence type="ECO:0000313" key="5">
    <source>
        <dbReference type="EMBL" id="KRO17178.1"/>
    </source>
</evidence>
<evidence type="ECO:0000256" key="3">
    <source>
        <dbReference type="ARBA" id="ARBA00023163"/>
    </source>
</evidence>
<feature type="domain" description="HTH hxlR-type" evidence="4">
    <location>
        <begin position="6"/>
        <end position="104"/>
    </location>
</feature>
<name>A0A0R2N2F5_9LACO</name>
<evidence type="ECO:0000256" key="1">
    <source>
        <dbReference type="ARBA" id="ARBA00023015"/>
    </source>
</evidence>
<protein>
    <recommendedName>
        <fullName evidence="4">HTH hxlR-type domain-containing protein</fullName>
    </recommendedName>
</protein>
<reference evidence="5 6" key="1">
    <citation type="journal article" date="2015" name="Genome Announc.">
        <title>Expanding the biotechnology potential of lactobacilli through comparative genomics of 213 strains and associated genera.</title>
        <authorList>
            <person name="Sun Z."/>
            <person name="Harris H.M."/>
            <person name="McCann A."/>
            <person name="Guo C."/>
            <person name="Argimon S."/>
            <person name="Zhang W."/>
            <person name="Yang X."/>
            <person name="Jeffery I.B."/>
            <person name="Cooney J.C."/>
            <person name="Kagawa T.F."/>
            <person name="Liu W."/>
            <person name="Song Y."/>
            <person name="Salvetti E."/>
            <person name="Wrobel A."/>
            <person name="Rasinkangas P."/>
            <person name="Parkhill J."/>
            <person name="Rea M.C."/>
            <person name="O'Sullivan O."/>
            <person name="Ritari J."/>
            <person name="Douillard F.P."/>
            <person name="Paul Ross R."/>
            <person name="Yang R."/>
            <person name="Briner A.E."/>
            <person name="Felis G.E."/>
            <person name="de Vos W.M."/>
            <person name="Barrangou R."/>
            <person name="Klaenhammer T.R."/>
            <person name="Caufield P.W."/>
            <person name="Cui Y."/>
            <person name="Zhang H."/>
            <person name="O'Toole P.W."/>
        </authorList>
    </citation>
    <scope>NUCLEOTIDE SEQUENCE [LARGE SCALE GENOMIC DNA]</scope>
    <source>
        <strain evidence="5 6">DSM 24301</strain>
    </source>
</reference>
<dbReference type="PANTHER" id="PTHR33204:SF29">
    <property type="entry name" value="TRANSCRIPTIONAL REGULATOR"/>
    <property type="match status" value="1"/>
</dbReference>
<evidence type="ECO:0000313" key="6">
    <source>
        <dbReference type="Proteomes" id="UP000050969"/>
    </source>
</evidence>
<keyword evidence="3" id="KW-0804">Transcription</keyword>
<dbReference type="Proteomes" id="UP000050969">
    <property type="component" value="Unassembled WGS sequence"/>
</dbReference>
<dbReference type="InterPro" id="IPR002577">
    <property type="entry name" value="HTH_HxlR"/>
</dbReference>
<gene>
    <name evidence="5" type="ORF">IV56_GL000504</name>
</gene>
<dbReference type="InterPro" id="IPR036390">
    <property type="entry name" value="WH_DNA-bd_sf"/>
</dbReference>
<dbReference type="AlphaFoldDB" id="A0A0R2N2F5"/>
<proteinExistence type="predicted"/>
<accession>A0A0R2N2F5</accession>
<sequence length="118" mass="13307">MKKYHIGIEASFDTIAGKWKPLILCYIGVGVNRNGDLMRHIPEISQKVLTEQLKQLVADDILTRTVYETKPLHVEYAFTPYGESLKHILLELCAWGEKHVAHQQAAGAQVEIEEGLPL</sequence>